<proteinExistence type="predicted"/>
<feature type="signal peptide" evidence="1">
    <location>
        <begin position="1"/>
        <end position="21"/>
    </location>
</feature>
<dbReference type="SUPFAM" id="SSF50199">
    <property type="entry name" value="Staphylococcal nuclease"/>
    <property type="match status" value="1"/>
</dbReference>
<feature type="chain" id="PRO_5046802890" evidence="1">
    <location>
        <begin position="22"/>
        <end position="168"/>
    </location>
</feature>
<evidence type="ECO:0000313" key="3">
    <source>
        <dbReference type="EMBL" id="WVT06448.1"/>
    </source>
</evidence>
<dbReference type="InterPro" id="IPR016071">
    <property type="entry name" value="Staphylococal_nuclease_OB-fold"/>
</dbReference>
<organism evidence="3 4">
    <name type="scientific">Sinorhizobium chiapasense</name>
    <dbReference type="NCBI Taxonomy" id="501572"/>
    <lineage>
        <taxon>Bacteria</taxon>
        <taxon>Pseudomonadati</taxon>
        <taxon>Pseudomonadota</taxon>
        <taxon>Alphaproteobacteria</taxon>
        <taxon>Hyphomicrobiales</taxon>
        <taxon>Rhizobiaceae</taxon>
        <taxon>Sinorhizobium/Ensifer group</taxon>
        <taxon>Sinorhizobium</taxon>
    </lineage>
</organism>
<gene>
    <name evidence="3" type="ORF">RB548_24200</name>
</gene>
<dbReference type="Pfam" id="PF00565">
    <property type="entry name" value="SNase"/>
    <property type="match status" value="1"/>
</dbReference>
<dbReference type="RefSeq" id="WP_331375509.1">
    <property type="nucleotide sequence ID" value="NZ_CP133151.1"/>
</dbReference>
<keyword evidence="1" id="KW-0732">Signal</keyword>
<protein>
    <submittedName>
        <fullName evidence="3">Thermonuclease family protein</fullName>
    </submittedName>
</protein>
<name>A0ABZ2BHH6_9HYPH</name>
<dbReference type="Gene3D" id="2.40.50.90">
    <property type="match status" value="1"/>
</dbReference>
<geneLocation type="plasmid" evidence="3 4">
    <name>pSchITTGS70c</name>
</geneLocation>
<sequence length="168" mass="18574">MKLSHLLLVAVALGAALPARSAGPITGRATAIDGDTIEIRGERVRLHGVDAPESWQKCEDGDGSTYRCGKEAAFALDRFLAESRPTGCELVERDRYQRFVGVCFRNDGREVNRWLVESGNAVDWERYSRGAYTRAQEVARSRGGGIWRGKFQLPCQARAQRANRGSSC</sequence>
<reference evidence="3" key="1">
    <citation type="submission" date="2023-08" db="EMBL/GenBank/DDBJ databases">
        <title>Complete genome sequence of Sinorhizobium chiapanecum ITTG S70 isolated from Acaciella angustissima nodules in Chiapas-Mexico.</title>
        <authorList>
            <person name="Rincon-Rosales R."/>
            <person name="Rogel M.A."/>
            <person name="Rincon-Medina C.I."/>
            <person name="Guerrero G."/>
            <person name="Manzano-Gomez L.A."/>
            <person name="Lopez-Lopez A."/>
            <person name="Rincon Molina F.A."/>
            <person name="Martinez-Romero E."/>
        </authorList>
    </citation>
    <scope>NUCLEOTIDE SEQUENCE</scope>
    <source>
        <strain evidence="3">ITTG S70</strain>
        <plasmid evidence="3">pSchITTGS70c</plasmid>
    </source>
</reference>
<dbReference type="Proteomes" id="UP001432360">
    <property type="component" value="Plasmid pSchITTGS70c"/>
</dbReference>
<feature type="domain" description="TNase-like" evidence="2">
    <location>
        <begin position="32"/>
        <end position="149"/>
    </location>
</feature>
<keyword evidence="3" id="KW-0614">Plasmid</keyword>
<dbReference type="InterPro" id="IPR035437">
    <property type="entry name" value="SNase_OB-fold_sf"/>
</dbReference>
<accession>A0ABZ2BHH6</accession>
<evidence type="ECO:0000259" key="2">
    <source>
        <dbReference type="PROSITE" id="PS50830"/>
    </source>
</evidence>
<keyword evidence="4" id="KW-1185">Reference proteome</keyword>
<evidence type="ECO:0000313" key="4">
    <source>
        <dbReference type="Proteomes" id="UP001432360"/>
    </source>
</evidence>
<evidence type="ECO:0000256" key="1">
    <source>
        <dbReference type="SAM" id="SignalP"/>
    </source>
</evidence>
<dbReference type="EMBL" id="CP133151">
    <property type="protein sequence ID" value="WVT06448.1"/>
    <property type="molecule type" value="Genomic_DNA"/>
</dbReference>
<dbReference type="SMART" id="SM00318">
    <property type="entry name" value="SNc"/>
    <property type="match status" value="1"/>
</dbReference>
<dbReference type="PROSITE" id="PS50830">
    <property type="entry name" value="TNASE_3"/>
    <property type="match status" value="1"/>
</dbReference>